<feature type="compositionally biased region" description="Basic and acidic residues" evidence="5">
    <location>
        <begin position="36"/>
        <end position="56"/>
    </location>
</feature>
<feature type="compositionally biased region" description="Basic residues" evidence="5">
    <location>
        <begin position="1"/>
        <end position="10"/>
    </location>
</feature>
<evidence type="ECO:0000256" key="4">
    <source>
        <dbReference type="ARBA" id="ARBA00023242"/>
    </source>
</evidence>
<dbReference type="SMART" id="SM00879">
    <property type="entry name" value="Brix"/>
    <property type="match status" value="1"/>
</dbReference>
<dbReference type="GO" id="GO:0000027">
    <property type="term" value="P:ribosomal large subunit assembly"/>
    <property type="evidence" value="ECO:0007669"/>
    <property type="project" value="TreeGrafter"/>
</dbReference>
<reference evidence="7 8" key="1">
    <citation type="submission" date="2019-01" db="EMBL/GenBank/DDBJ databases">
        <title>Nuclear Genome Assembly of the Microalgal Biofuel strain Nannochloropsis salina CCMP1776.</title>
        <authorList>
            <person name="Hovde B."/>
        </authorList>
    </citation>
    <scope>NUCLEOTIDE SEQUENCE [LARGE SCALE GENOMIC DNA]</scope>
    <source>
        <strain evidence="7 8">CCMP1776</strain>
    </source>
</reference>
<keyword evidence="8" id="KW-1185">Reference proteome</keyword>
<organism evidence="7 8">
    <name type="scientific">Nannochloropsis salina CCMP1776</name>
    <dbReference type="NCBI Taxonomy" id="1027361"/>
    <lineage>
        <taxon>Eukaryota</taxon>
        <taxon>Sar</taxon>
        <taxon>Stramenopiles</taxon>
        <taxon>Ochrophyta</taxon>
        <taxon>Eustigmatophyceae</taxon>
        <taxon>Eustigmatales</taxon>
        <taxon>Monodopsidaceae</taxon>
        <taxon>Microchloropsis</taxon>
        <taxon>Microchloropsis salina</taxon>
    </lineage>
</organism>
<feature type="region of interest" description="Disordered" evidence="5">
    <location>
        <begin position="1"/>
        <end position="175"/>
    </location>
</feature>
<dbReference type="Proteomes" id="UP000355283">
    <property type="component" value="Unassembled WGS sequence"/>
</dbReference>
<name>A0A4D9CW00_9STRA</name>
<feature type="compositionally biased region" description="Acidic residues" evidence="5">
    <location>
        <begin position="98"/>
        <end position="108"/>
    </location>
</feature>
<evidence type="ECO:0000313" key="8">
    <source>
        <dbReference type="Proteomes" id="UP000355283"/>
    </source>
</evidence>
<dbReference type="GO" id="GO:0019843">
    <property type="term" value="F:rRNA binding"/>
    <property type="evidence" value="ECO:0007669"/>
    <property type="project" value="InterPro"/>
</dbReference>
<comment type="subcellular location">
    <subcellularLocation>
        <location evidence="1">Nucleus</location>
        <location evidence="1">Nucleolus</location>
    </subcellularLocation>
</comment>
<feature type="compositionally biased region" description="Low complexity" evidence="5">
    <location>
        <begin position="76"/>
        <end position="97"/>
    </location>
</feature>
<evidence type="ECO:0000259" key="6">
    <source>
        <dbReference type="PROSITE" id="PS50833"/>
    </source>
</evidence>
<dbReference type="InterPro" id="IPR007109">
    <property type="entry name" value="Brix"/>
</dbReference>
<dbReference type="SUPFAM" id="SSF52954">
    <property type="entry name" value="Class II aaRS ABD-related"/>
    <property type="match status" value="1"/>
</dbReference>
<evidence type="ECO:0000256" key="5">
    <source>
        <dbReference type="SAM" id="MobiDB-lite"/>
    </source>
</evidence>
<gene>
    <name evidence="7" type="ORF">NSK_006397</name>
</gene>
<dbReference type="EMBL" id="SDOX01000118">
    <property type="protein sequence ID" value="TFJ82277.1"/>
    <property type="molecule type" value="Genomic_DNA"/>
</dbReference>
<dbReference type="PANTHER" id="PTHR13634">
    <property type="entry name" value="RIBOSOME BIOGENESIS PROTEIN BRIX"/>
    <property type="match status" value="1"/>
</dbReference>
<protein>
    <recommendedName>
        <fullName evidence="6">Brix domain-containing protein</fullName>
    </recommendedName>
</protein>
<feature type="compositionally biased region" description="Low complexity" evidence="5">
    <location>
        <begin position="130"/>
        <end position="140"/>
    </location>
</feature>
<feature type="compositionally biased region" description="Acidic residues" evidence="5">
    <location>
        <begin position="57"/>
        <end position="67"/>
    </location>
</feature>
<dbReference type="AlphaFoldDB" id="A0A4D9CW00"/>
<feature type="compositionally biased region" description="Polar residues" evidence="5">
    <location>
        <begin position="157"/>
        <end position="175"/>
    </location>
</feature>
<dbReference type="GO" id="GO:0005730">
    <property type="term" value="C:nucleolus"/>
    <property type="evidence" value="ECO:0007669"/>
    <property type="project" value="UniProtKB-SubCell"/>
</dbReference>
<evidence type="ECO:0000256" key="1">
    <source>
        <dbReference type="ARBA" id="ARBA00004604"/>
    </source>
</evidence>
<sequence length="474" mass="51712">MVRTTQKRKAAMTSAGITSAKPAKKKQSTTISSKQEQAESRKRRNKDEIEAHSRVEDEAEEQEDEQENIVRRSSTRMGGMHGLMLRGRADGSSSSDSGADEDENDENSVSDSADATARVRNGGGSKKRLLSAASSAGRASNVSKPMTGKKDPDVESDLSNTSSHPVVGAASSSTVKYDGSYKNRQRVLVFCSRGVTARYRHLLEDLRKLIPHHKKDVKLDCKGDLQVINEIAEVKSCNNCLFLEARKRQDLYLWLSKTPLGPSIKFSVLNVHTLDELRLTGNAMLGSRPVLSFDEAFDARPHTRVMRALLVDAFGTPRGHPKSKPFVDRVLAFALADGKVWVRNYQIVDAAPAATAEDPEAAAKGEAKAAARAAAGRKKEGGKGEAGEGELTSLVEIGPRFVLNPIRVFAGSFGGPTLYQNPDFTSPNFVRAEKKRAEGARLSAKMKADGLRKERKAQAVLPKDELQELFRVKV</sequence>
<accession>A0A4D9CW00</accession>
<evidence type="ECO:0000256" key="2">
    <source>
        <dbReference type="ARBA" id="ARBA00006369"/>
    </source>
</evidence>
<evidence type="ECO:0000313" key="7">
    <source>
        <dbReference type="EMBL" id="TFJ82277.1"/>
    </source>
</evidence>
<dbReference type="InterPro" id="IPR026532">
    <property type="entry name" value="BRX1"/>
</dbReference>
<comment type="caution">
    <text evidence="7">The sequence shown here is derived from an EMBL/GenBank/DDBJ whole genome shotgun (WGS) entry which is preliminary data.</text>
</comment>
<feature type="domain" description="Brix" evidence="6">
    <location>
        <begin position="185"/>
        <end position="414"/>
    </location>
</feature>
<comment type="similarity">
    <text evidence="2">Belongs to the BRX1 family.</text>
</comment>
<dbReference type="PROSITE" id="PS50833">
    <property type="entry name" value="BRIX"/>
    <property type="match status" value="1"/>
</dbReference>
<evidence type="ECO:0000256" key="3">
    <source>
        <dbReference type="ARBA" id="ARBA00022517"/>
    </source>
</evidence>
<dbReference type="PANTHER" id="PTHR13634:SF0">
    <property type="entry name" value="RIBOSOME BIOGENESIS PROTEIN BRX1 HOMOLOG"/>
    <property type="match status" value="1"/>
</dbReference>
<dbReference type="OrthoDB" id="1638493at2759"/>
<dbReference type="GO" id="GO:0006364">
    <property type="term" value="P:rRNA processing"/>
    <property type="evidence" value="ECO:0007669"/>
    <property type="project" value="InterPro"/>
</dbReference>
<proteinExistence type="inferred from homology"/>
<dbReference type="Pfam" id="PF04427">
    <property type="entry name" value="Brix"/>
    <property type="match status" value="1"/>
</dbReference>
<keyword evidence="4" id="KW-0539">Nucleus</keyword>
<keyword evidence="3" id="KW-0690">Ribosome biogenesis</keyword>